<keyword evidence="2" id="KW-1185">Reference proteome</keyword>
<accession>A0A5C3MVB7</accession>
<protein>
    <submittedName>
        <fullName evidence="1">Uncharacterized protein</fullName>
    </submittedName>
</protein>
<sequence length="502" mass="54805">MVVTICDLKIAISAFDDAVLSQLSCSSYSSSMALRMSRPAPRRRADGSLTFRLFEVWNFPSTSTGRLYAALRGGSHRSERSTMYAPSLLKLGPRGYGHRSRLERGGGVVYDGPRPKIPARMAEMVLVRSSGLCLTKSYFGPDSSGTVVRHRSLDFHLGCERVINVFPRGLRFWGAVKEGQAVGADMPFLTGGRSGTTVRLRTENRRASIGPSPASVKGGKCGVIRVHLFWRAGEMKCDAGEGGRKVDFASFRSDLDCWYYFGRRATFDSGDPTRYSENVHTGKEPWTNRAEAEMNKRKCQKLAGWPQLQALPPPHGSRVAGRMASGRMDSLGNQRVDIATVLFSFSAIFVRTKMRDLIPIREAASDPTNSTLDLRAAGVHQINADWGRPGRSDPNATGAWTVGHFGRVELNNSARRSRHPELPSLFVLVQTTIRLADRICHAFGTRAGRVGGSMLCRWGVVETTNDGTCLALCSLRTDVGGASSSPGVKAHVAARPVRQSAL</sequence>
<dbReference type="EMBL" id="ML213516">
    <property type="protein sequence ID" value="TFK49284.1"/>
    <property type="molecule type" value="Genomic_DNA"/>
</dbReference>
<gene>
    <name evidence="1" type="ORF">OE88DRAFT_1646345</name>
</gene>
<evidence type="ECO:0000313" key="1">
    <source>
        <dbReference type="EMBL" id="TFK49284.1"/>
    </source>
</evidence>
<name>A0A5C3MVB7_9AGAM</name>
<reference evidence="1 2" key="1">
    <citation type="journal article" date="2019" name="Nat. Ecol. Evol.">
        <title>Megaphylogeny resolves global patterns of mushroom evolution.</title>
        <authorList>
            <person name="Varga T."/>
            <person name="Krizsan K."/>
            <person name="Foldi C."/>
            <person name="Dima B."/>
            <person name="Sanchez-Garcia M."/>
            <person name="Sanchez-Ramirez S."/>
            <person name="Szollosi G.J."/>
            <person name="Szarkandi J.G."/>
            <person name="Papp V."/>
            <person name="Albert L."/>
            <person name="Andreopoulos W."/>
            <person name="Angelini C."/>
            <person name="Antonin V."/>
            <person name="Barry K.W."/>
            <person name="Bougher N.L."/>
            <person name="Buchanan P."/>
            <person name="Buyck B."/>
            <person name="Bense V."/>
            <person name="Catcheside P."/>
            <person name="Chovatia M."/>
            <person name="Cooper J."/>
            <person name="Damon W."/>
            <person name="Desjardin D."/>
            <person name="Finy P."/>
            <person name="Geml J."/>
            <person name="Haridas S."/>
            <person name="Hughes K."/>
            <person name="Justo A."/>
            <person name="Karasinski D."/>
            <person name="Kautmanova I."/>
            <person name="Kiss B."/>
            <person name="Kocsube S."/>
            <person name="Kotiranta H."/>
            <person name="LaButti K.M."/>
            <person name="Lechner B.E."/>
            <person name="Liimatainen K."/>
            <person name="Lipzen A."/>
            <person name="Lukacs Z."/>
            <person name="Mihaltcheva S."/>
            <person name="Morgado L.N."/>
            <person name="Niskanen T."/>
            <person name="Noordeloos M.E."/>
            <person name="Ohm R.A."/>
            <person name="Ortiz-Santana B."/>
            <person name="Ovrebo C."/>
            <person name="Racz N."/>
            <person name="Riley R."/>
            <person name="Savchenko A."/>
            <person name="Shiryaev A."/>
            <person name="Soop K."/>
            <person name="Spirin V."/>
            <person name="Szebenyi C."/>
            <person name="Tomsovsky M."/>
            <person name="Tulloss R.E."/>
            <person name="Uehling J."/>
            <person name="Grigoriev I.V."/>
            <person name="Vagvolgyi C."/>
            <person name="Papp T."/>
            <person name="Martin F.M."/>
            <person name="Miettinen O."/>
            <person name="Hibbett D.S."/>
            <person name="Nagy L.G."/>
        </authorList>
    </citation>
    <scope>NUCLEOTIDE SEQUENCE [LARGE SCALE GENOMIC DNA]</scope>
    <source>
        <strain evidence="1 2">OMC1185</strain>
    </source>
</reference>
<dbReference type="Proteomes" id="UP000305948">
    <property type="component" value="Unassembled WGS sequence"/>
</dbReference>
<dbReference type="AlphaFoldDB" id="A0A5C3MVB7"/>
<proteinExistence type="predicted"/>
<organism evidence="1 2">
    <name type="scientific">Heliocybe sulcata</name>
    <dbReference type="NCBI Taxonomy" id="5364"/>
    <lineage>
        <taxon>Eukaryota</taxon>
        <taxon>Fungi</taxon>
        <taxon>Dikarya</taxon>
        <taxon>Basidiomycota</taxon>
        <taxon>Agaricomycotina</taxon>
        <taxon>Agaricomycetes</taxon>
        <taxon>Gloeophyllales</taxon>
        <taxon>Gloeophyllaceae</taxon>
        <taxon>Heliocybe</taxon>
    </lineage>
</organism>
<evidence type="ECO:0000313" key="2">
    <source>
        <dbReference type="Proteomes" id="UP000305948"/>
    </source>
</evidence>